<comment type="caution">
    <text evidence="2">The sequence shown here is derived from an EMBL/GenBank/DDBJ whole genome shotgun (WGS) entry which is preliminary data.</text>
</comment>
<feature type="compositionally biased region" description="Basic and acidic residues" evidence="1">
    <location>
        <begin position="69"/>
        <end position="78"/>
    </location>
</feature>
<reference evidence="2 3" key="1">
    <citation type="journal article" date="2023" name="G3 (Bethesda)">
        <title>A chromosome-level genome assembly of Zasmidium syzygii isolated from banana leaves.</title>
        <authorList>
            <person name="van Westerhoven A.C."/>
            <person name="Mehrabi R."/>
            <person name="Talebi R."/>
            <person name="Steentjes M.B.F."/>
            <person name="Corcolon B."/>
            <person name="Chong P.A."/>
            <person name="Kema G.H.J."/>
            <person name="Seidl M.F."/>
        </authorList>
    </citation>
    <scope>NUCLEOTIDE SEQUENCE [LARGE SCALE GENOMIC DNA]</scope>
    <source>
        <strain evidence="2 3">P124</strain>
    </source>
</reference>
<gene>
    <name evidence="2" type="ORF">PRZ48_004746</name>
</gene>
<dbReference type="Gene3D" id="3.10.450.50">
    <property type="match status" value="1"/>
</dbReference>
<dbReference type="InterPro" id="IPR032710">
    <property type="entry name" value="NTF2-like_dom_sf"/>
</dbReference>
<proteinExistence type="predicted"/>
<feature type="region of interest" description="Disordered" evidence="1">
    <location>
        <begin position="27"/>
        <end position="78"/>
    </location>
</feature>
<dbReference type="EMBL" id="JAXOVC010000003">
    <property type="protein sequence ID" value="KAK4503831.1"/>
    <property type="molecule type" value="Genomic_DNA"/>
</dbReference>
<feature type="compositionally biased region" description="Low complexity" evidence="1">
    <location>
        <begin position="54"/>
        <end position="64"/>
    </location>
</feature>
<name>A0ABR0ERF1_ZASCE</name>
<sequence length="197" mass="22089">MTATKDLDDIEAIKALIQSFFDRVNDNDPPGLQTLFAPNAHLTILRQDPPRAPPSSSSGASLPQPKAPTEPDSKDDEDKISLVYQSTIESFIKLIEDGNRRKKPGDKPVPTVHEVPNLDATDVKIDGLFAQAWCPFTVTFDGVLHHYGFFAYTFGKTRERSEYKGESGGEGKRWRFEGLVQDYRRTPGWEGESELMM</sequence>
<evidence type="ECO:0008006" key="4">
    <source>
        <dbReference type="Google" id="ProtNLM"/>
    </source>
</evidence>
<accession>A0ABR0ERF1</accession>
<protein>
    <recommendedName>
        <fullName evidence="4">SnoaL-like domain-containing protein</fullName>
    </recommendedName>
</protein>
<dbReference type="SUPFAM" id="SSF54427">
    <property type="entry name" value="NTF2-like"/>
    <property type="match status" value="1"/>
</dbReference>
<organism evidence="2 3">
    <name type="scientific">Zasmidium cellare</name>
    <name type="common">Wine cellar mold</name>
    <name type="synonym">Racodium cellare</name>
    <dbReference type="NCBI Taxonomy" id="395010"/>
    <lineage>
        <taxon>Eukaryota</taxon>
        <taxon>Fungi</taxon>
        <taxon>Dikarya</taxon>
        <taxon>Ascomycota</taxon>
        <taxon>Pezizomycotina</taxon>
        <taxon>Dothideomycetes</taxon>
        <taxon>Dothideomycetidae</taxon>
        <taxon>Mycosphaerellales</taxon>
        <taxon>Mycosphaerellaceae</taxon>
        <taxon>Zasmidium</taxon>
    </lineage>
</organism>
<dbReference type="Proteomes" id="UP001305779">
    <property type="component" value="Unassembled WGS sequence"/>
</dbReference>
<evidence type="ECO:0000313" key="3">
    <source>
        <dbReference type="Proteomes" id="UP001305779"/>
    </source>
</evidence>
<keyword evidence="3" id="KW-1185">Reference proteome</keyword>
<evidence type="ECO:0000256" key="1">
    <source>
        <dbReference type="SAM" id="MobiDB-lite"/>
    </source>
</evidence>
<evidence type="ECO:0000313" key="2">
    <source>
        <dbReference type="EMBL" id="KAK4503831.1"/>
    </source>
</evidence>